<keyword evidence="2" id="KW-0808">Transferase</keyword>
<dbReference type="AlphaFoldDB" id="A0A7G9GW49"/>
<dbReference type="Pfam" id="PF00302">
    <property type="entry name" value="CAT"/>
    <property type="match status" value="1"/>
</dbReference>
<dbReference type="RefSeq" id="WP_176837670.1">
    <property type="nucleotide sequence ID" value="NZ_CP060637.1"/>
</dbReference>
<evidence type="ECO:0000256" key="1">
    <source>
        <dbReference type="PIRSR" id="PIRSR000440-1"/>
    </source>
</evidence>
<dbReference type="Gene3D" id="3.30.559.10">
    <property type="entry name" value="Chloramphenicol acetyltransferase-like domain"/>
    <property type="match status" value="1"/>
</dbReference>
<evidence type="ECO:0000313" key="3">
    <source>
        <dbReference type="Proteomes" id="UP000515913"/>
    </source>
</evidence>
<dbReference type="KEGG" id="fho:H9Q81_08945"/>
<protein>
    <submittedName>
        <fullName evidence="2">Chloramphenicol acetyltransferase</fullName>
    </submittedName>
</protein>
<dbReference type="InterPro" id="IPR001707">
    <property type="entry name" value="Cmp_AcTrfase"/>
</dbReference>
<dbReference type="EMBL" id="CP060637">
    <property type="protein sequence ID" value="QNM15031.1"/>
    <property type="molecule type" value="Genomic_DNA"/>
</dbReference>
<dbReference type="Proteomes" id="UP000515913">
    <property type="component" value="Chromosome"/>
</dbReference>
<organism evidence="2 3">
    <name type="scientific">Fusobacterium hominis</name>
    <dbReference type="NCBI Taxonomy" id="2764326"/>
    <lineage>
        <taxon>Bacteria</taxon>
        <taxon>Fusobacteriati</taxon>
        <taxon>Fusobacteriota</taxon>
        <taxon>Fusobacteriia</taxon>
        <taxon>Fusobacteriales</taxon>
        <taxon>Fusobacteriaceae</taxon>
        <taxon>Fusobacterium</taxon>
    </lineage>
</organism>
<feature type="active site" description="Proton acceptor" evidence="1">
    <location>
        <position position="189"/>
    </location>
</feature>
<dbReference type="SUPFAM" id="SSF52777">
    <property type="entry name" value="CoA-dependent acyltransferases"/>
    <property type="match status" value="1"/>
</dbReference>
<dbReference type="PANTHER" id="PTHR38474">
    <property type="entry name" value="SLR0299 PROTEIN"/>
    <property type="match status" value="1"/>
</dbReference>
<accession>A0A7G9GW49</accession>
<name>A0A7G9GW49_9FUSO</name>
<sequence length="215" mass="25570">MFNKIDIDKWERAEHFKYYINLIKTNYTVTVDFDITKLCNEIEKRNLKFFPTMLYAIIKGVNLNKEFRMSYDKDGNLGYWDYCDPSYTIFHEDDHTFSDIWSKYNENFKIFYKNVAEDMQKYRNIKGIKTKLGRGDNFCPISCVPWVHYKSVSHDTYTEPGIFFPVITFGKYEKKEDKVVIPFSIFVSHAVADGWHTAKLINDVQNIIDNCSSWM</sequence>
<reference evidence="2 3" key="1">
    <citation type="submission" date="2020-08" db="EMBL/GenBank/DDBJ databases">
        <authorList>
            <person name="Liu C."/>
            <person name="Sun Q."/>
        </authorList>
    </citation>
    <scope>NUCLEOTIDE SEQUENCE [LARGE SCALE GENOMIC DNA]</scope>
    <source>
        <strain evidence="2 3">NSJ-57</strain>
    </source>
</reference>
<dbReference type="InterPro" id="IPR023213">
    <property type="entry name" value="CAT-like_dom_sf"/>
</dbReference>
<dbReference type="SMART" id="SM01059">
    <property type="entry name" value="CAT"/>
    <property type="match status" value="1"/>
</dbReference>
<keyword evidence="3" id="KW-1185">Reference proteome</keyword>
<dbReference type="PIRSF" id="PIRSF000440">
    <property type="entry name" value="CAT"/>
    <property type="match status" value="1"/>
</dbReference>
<dbReference type="PANTHER" id="PTHR38474:SF2">
    <property type="entry name" value="CHLORAMPHENICOL ACETYLTRANSFERASE"/>
    <property type="match status" value="1"/>
</dbReference>
<gene>
    <name evidence="2" type="ORF">H9Q81_08945</name>
</gene>
<evidence type="ECO:0000313" key="2">
    <source>
        <dbReference type="EMBL" id="QNM15031.1"/>
    </source>
</evidence>
<dbReference type="GO" id="GO:0008811">
    <property type="term" value="F:chloramphenicol O-acetyltransferase activity"/>
    <property type="evidence" value="ECO:0007669"/>
    <property type="project" value="InterPro"/>
</dbReference>
<proteinExistence type="predicted"/>